<dbReference type="PIRSF" id="PIRSF012702">
    <property type="entry name" value="UCP012702"/>
    <property type="match status" value="1"/>
</dbReference>
<organism evidence="4 5">
    <name type="scientific">Variovorax guangxiensis</name>
    <dbReference type="NCBI Taxonomy" id="1775474"/>
    <lineage>
        <taxon>Bacteria</taxon>
        <taxon>Pseudomonadati</taxon>
        <taxon>Pseudomonadota</taxon>
        <taxon>Betaproteobacteria</taxon>
        <taxon>Burkholderiales</taxon>
        <taxon>Comamonadaceae</taxon>
        <taxon>Variovorax</taxon>
    </lineage>
</organism>
<keyword evidence="1" id="KW-0645">Protease</keyword>
<evidence type="ECO:0000259" key="2">
    <source>
        <dbReference type="Pfam" id="PF07171"/>
    </source>
</evidence>
<dbReference type="GO" id="GO:0046872">
    <property type="term" value="F:metal ion binding"/>
    <property type="evidence" value="ECO:0007669"/>
    <property type="project" value="UniProtKB-KW"/>
</dbReference>
<evidence type="ECO:0000256" key="1">
    <source>
        <dbReference type="PIRNR" id="PIRNR012702"/>
    </source>
</evidence>
<proteinExistence type="inferred from homology"/>
<evidence type="ECO:0000313" key="5">
    <source>
        <dbReference type="Proteomes" id="UP000319212"/>
    </source>
</evidence>
<keyword evidence="1" id="KW-0482">Metalloprotease</keyword>
<dbReference type="AlphaFoldDB" id="A0A502E205"/>
<name>A0A502E205_9BURK</name>
<dbReference type="InterPro" id="IPR010799">
    <property type="entry name" value="MlrC_C"/>
</dbReference>
<dbReference type="InterPro" id="IPR015995">
    <property type="entry name" value="MlrC_N"/>
</dbReference>
<reference evidence="4 5" key="1">
    <citation type="journal article" date="2019" name="Environ. Microbiol.">
        <title>Species interactions and distinct microbial communities in high Arctic permafrost affected cryosols are associated with the CH4 and CO2 gas fluxes.</title>
        <authorList>
            <person name="Altshuler I."/>
            <person name="Hamel J."/>
            <person name="Turney S."/>
            <person name="Magnuson E."/>
            <person name="Levesque R."/>
            <person name="Greer C."/>
            <person name="Whyte L.G."/>
        </authorList>
    </citation>
    <scope>NUCLEOTIDE SEQUENCE [LARGE SCALE GENOMIC DNA]</scope>
    <source>
        <strain evidence="4 5">S06.C</strain>
    </source>
</reference>
<dbReference type="Proteomes" id="UP000319212">
    <property type="component" value="Unassembled WGS sequence"/>
</dbReference>
<feature type="domain" description="Microcystin LR degradation protein MlrC C-terminal" evidence="2">
    <location>
        <begin position="297"/>
        <end position="471"/>
    </location>
</feature>
<comment type="cofactor">
    <cofactor evidence="1">
        <name>Zn(2+)</name>
        <dbReference type="ChEBI" id="CHEBI:29105"/>
    </cofactor>
    <text evidence="1">Binds 1 zinc ion per subunit.</text>
</comment>
<evidence type="ECO:0000313" key="4">
    <source>
        <dbReference type="EMBL" id="TPG30440.1"/>
    </source>
</evidence>
<evidence type="ECO:0000259" key="3">
    <source>
        <dbReference type="Pfam" id="PF07364"/>
    </source>
</evidence>
<protein>
    <recommendedName>
        <fullName evidence="1">Microcystinase C</fullName>
        <shortName evidence="1">MlrC</shortName>
    </recommendedName>
</protein>
<comment type="similarity">
    <text evidence="1">Belongs to the peptidase M81 family.</text>
</comment>
<dbReference type="RefSeq" id="WP_140838381.1">
    <property type="nucleotide sequence ID" value="NZ_RCZI01000001.1"/>
</dbReference>
<dbReference type="Pfam" id="PF07171">
    <property type="entry name" value="MlrC_C"/>
    <property type="match status" value="1"/>
</dbReference>
<dbReference type="Pfam" id="PF07364">
    <property type="entry name" value="DUF1485"/>
    <property type="match status" value="1"/>
</dbReference>
<dbReference type="InterPro" id="IPR009197">
    <property type="entry name" value="MlrC"/>
</dbReference>
<dbReference type="EMBL" id="RCZI01000001">
    <property type="protein sequence ID" value="TPG30440.1"/>
    <property type="molecule type" value="Genomic_DNA"/>
</dbReference>
<feature type="domain" description="Microcystin LR degradation protein MlrC N-terminal" evidence="3">
    <location>
        <begin position="2"/>
        <end position="288"/>
    </location>
</feature>
<dbReference type="GO" id="GO:0008237">
    <property type="term" value="F:metallopeptidase activity"/>
    <property type="evidence" value="ECO:0007669"/>
    <property type="project" value="UniProtKB-KW"/>
</dbReference>
<dbReference type="GO" id="GO:0006508">
    <property type="term" value="P:proteolysis"/>
    <property type="evidence" value="ECO:0007669"/>
    <property type="project" value="UniProtKB-KW"/>
</dbReference>
<accession>A0A502E205</accession>
<keyword evidence="1" id="KW-0378">Hydrolase</keyword>
<sequence length="484" mass="51507">MRVFSGSLATETNTFGPMPTGLASFRDRGYYAAGQHPDQMTFFSGPLWAARLRGKALGWDLVEGMVAGAQPSGTTTRHAYETLREELLADLRGALPVDMVVLGLHGAMVADGYDDCEGDLLQRVRAIVGPEVVLGAELDPHSHLTPLMVDTADLLIAFKEYPHTDVLERGIELVDLCAAMVEKKTRPVAAMVDCDMVVTMHTSREPARGFVDRLQALEGQDGVLSISVAHGFPWGDVPEMGTKLLVYTDGDQAQADALARKLADELIGMRDGLAVRYPDIDASLDEALAFDGGPVVLADGADNPGGGAASDSTFILRRMVERGLRDAAIGPLWDPIAVRIAFEAGEGARLAMRIGGKISPLSGPPMDLMCTVKALQADMVMTGLANTPVPLGDCALLEADGIEMVLITLRNQAMGTDVFTQLGCDLAAKKIIVVKSSQHFYASFSKVAKHVIYAGAPGAVTLDLATLPYRKARLPKWPIGAAAA</sequence>
<comment type="function">
    <text evidence="1">Involved in peptidolytic degradation of cyclic heptapeptide hepatotoxin microcystin (MC).</text>
</comment>
<gene>
    <name evidence="4" type="ORF">EAH82_02830</name>
</gene>
<keyword evidence="1" id="KW-0479">Metal-binding</keyword>
<comment type="caution">
    <text evidence="4">The sequence shown here is derived from an EMBL/GenBank/DDBJ whole genome shotgun (WGS) entry which is preliminary data.</text>
</comment>
<dbReference type="OrthoDB" id="5288421at2"/>